<sequence length="692" mass="76778">MRRDLSLETTELTTLRQDSELRSPASGSYHDPDADRTCGEILGLGGWKATLYLGSATSFTVLILNLVMVCWASFRHSDQDQRVLYSGNCDRTKELGTCVHLLINVLSTLLLSASNFGMQCLSAPTRKDIDRAHADNEWLDIGVHSIRNLRRIPRFRMLLWLSLALTSVPLHLFYNSTVYSSLSANSYDVYIGNSSFTSLTPADVANVYDPGWNGTEHYASAPRLVRMAAELERLSPEDCISTYETTFLSKYASVVLVSETFNGSTNVPAVDTAVIYVDTARIPGMGEYTETVPYKWICHDKLDKLYDDYYCTGSVGKVKSGDEWVVGGYKIDYCLAERTAEKCTLEYSLPLAIVVICVNFVKALLICLAPSLLGDGPLLTIGDGIGSFLRSPDETTQGNCLLTREIPGESEIKPLRYSVMPKRRWTSLSRARWVTCLLVYMASTAVCVGLLSRGLASMVNTEGVWTSGLAVISSQTLIESLYWPRDLIANVLIANTPQLIYSGIYFMSNSILTNMALSGEWVNFSLHRKGLRVSSKPQGHQRRTHFLSLPFRFGVPLIIVSALLHWLMSQSLYLVRIIAYSDPQTRNADYDTITLGYSPPAIVIGLCVGMLLPAGLVLFGCGRFQSGMPVAGSCSMAIAAACHPRGQTDEDRANLEYQRLKWGVEAYQNGEMWHCAFSNRKVMKPEDGMEYQ</sequence>
<keyword evidence="1" id="KW-0812">Transmembrane</keyword>
<dbReference type="EMBL" id="BN001306">
    <property type="protein sequence ID" value="CBF83182.1"/>
    <property type="molecule type" value="Genomic_DNA"/>
</dbReference>
<name>C8VI99_EMENI</name>
<feature type="transmembrane region" description="Helical" evidence="1">
    <location>
        <begin position="546"/>
        <end position="567"/>
    </location>
</feature>
<dbReference type="VEuPathDB" id="FungiDB:AN10386"/>
<dbReference type="Proteomes" id="UP000000560">
    <property type="component" value="Chromosome VI"/>
</dbReference>
<dbReference type="Pfam" id="PF20163">
    <property type="entry name" value="DUF6536"/>
    <property type="match status" value="1"/>
</dbReference>
<dbReference type="AlphaFoldDB" id="C8VI99"/>
<dbReference type="OrthoDB" id="5429634at2759"/>
<dbReference type="InParanoid" id="C8VI99"/>
<feature type="transmembrane region" description="Helical" evidence="1">
    <location>
        <begin position="51"/>
        <end position="74"/>
    </location>
</feature>
<dbReference type="GeneID" id="74896377"/>
<keyword evidence="1" id="KW-0472">Membrane</keyword>
<feature type="transmembrane region" description="Helical" evidence="1">
    <location>
        <begin position="157"/>
        <end position="174"/>
    </location>
</feature>
<accession>C8VI99</accession>
<evidence type="ECO:0000313" key="4">
    <source>
        <dbReference type="Proteomes" id="UP000000560"/>
    </source>
</evidence>
<organism evidence="3 4">
    <name type="scientific">Emericella nidulans (strain FGSC A4 / ATCC 38163 / CBS 112.46 / NRRL 194 / M139)</name>
    <name type="common">Aspergillus nidulans</name>
    <dbReference type="NCBI Taxonomy" id="227321"/>
    <lineage>
        <taxon>Eukaryota</taxon>
        <taxon>Fungi</taxon>
        <taxon>Dikarya</taxon>
        <taxon>Ascomycota</taxon>
        <taxon>Pezizomycotina</taxon>
        <taxon>Eurotiomycetes</taxon>
        <taxon>Eurotiomycetidae</taxon>
        <taxon>Eurotiales</taxon>
        <taxon>Aspergillaceae</taxon>
        <taxon>Aspergillus</taxon>
        <taxon>Aspergillus subgen. Nidulantes</taxon>
    </lineage>
</organism>
<evidence type="ECO:0000256" key="1">
    <source>
        <dbReference type="SAM" id="Phobius"/>
    </source>
</evidence>
<dbReference type="PANTHER" id="PTHR35395:SF1">
    <property type="entry name" value="DUF6536 DOMAIN-CONTAINING PROTEIN"/>
    <property type="match status" value="1"/>
</dbReference>
<protein>
    <recommendedName>
        <fullName evidence="2">DUF6536 domain-containing protein</fullName>
    </recommendedName>
</protein>
<feature type="transmembrane region" description="Helical" evidence="1">
    <location>
        <begin position="504"/>
        <end position="526"/>
    </location>
</feature>
<reference evidence="4" key="1">
    <citation type="journal article" date="2005" name="Nature">
        <title>Sequencing of Aspergillus nidulans and comparative analysis with A. fumigatus and A. oryzae.</title>
        <authorList>
            <person name="Galagan J.E."/>
            <person name="Calvo S.E."/>
            <person name="Cuomo C."/>
            <person name="Ma L.J."/>
            <person name="Wortman J.R."/>
            <person name="Batzoglou S."/>
            <person name="Lee S.I."/>
            <person name="Basturkmen M."/>
            <person name="Spevak C.C."/>
            <person name="Clutterbuck J."/>
            <person name="Kapitonov V."/>
            <person name="Jurka J."/>
            <person name="Scazzocchio C."/>
            <person name="Farman M."/>
            <person name="Butler J."/>
            <person name="Purcell S."/>
            <person name="Harris S."/>
            <person name="Braus G.H."/>
            <person name="Draht O."/>
            <person name="Busch S."/>
            <person name="D'Enfert C."/>
            <person name="Bouchier C."/>
            <person name="Goldman G.H."/>
            <person name="Bell-Pedersen D."/>
            <person name="Griffiths-Jones S."/>
            <person name="Doonan J.H."/>
            <person name="Yu J."/>
            <person name="Vienken K."/>
            <person name="Pain A."/>
            <person name="Freitag M."/>
            <person name="Selker E.U."/>
            <person name="Archer D.B."/>
            <person name="Penalva M.A."/>
            <person name="Oakley B.R."/>
            <person name="Momany M."/>
            <person name="Tanaka T."/>
            <person name="Kumagai T."/>
            <person name="Asai K."/>
            <person name="Machida M."/>
            <person name="Nierman W.C."/>
            <person name="Denning D.W."/>
            <person name="Caddick M."/>
            <person name="Hynes M."/>
            <person name="Paoletti M."/>
            <person name="Fischer R."/>
            <person name="Miller B."/>
            <person name="Dyer P."/>
            <person name="Sachs M.S."/>
            <person name="Osmani S.A."/>
            <person name="Birren B.W."/>
        </authorList>
    </citation>
    <scope>NUCLEOTIDE SEQUENCE [LARGE SCALE GENOMIC DNA]</scope>
    <source>
        <strain evidence="4">FGSC A4 / ATCC 38163 / CBS 112.46 / NRRL 194 / M139</strain>
    </source>
</reference>
<dbReference type="RefSeq" id="XP_050468433.1">
    <property type="nucleotide sequence ID" value="XM_050612521.1"/>
</dbReference>
<dbReference type="InterPro" id="IPR046623">
    <property type="entry name" value="DUF6536"/>
</dbReference>
<feature type="transmembrane region" description="Helical" evidence="1">
    <location>
        <begin position="347"/>
        <end position="369"/>
    </location>
</feature>
<dbReference type="OMA" id="DPYRWIC"/>
<dbReference type="KEGG" id="ani:ANIA_10386"/>
<dbReference type="eggNOG" id="ENOG502RYAY">
    <property type="taxonomic scope" value="Eukaryota"/>
</dbReference>
<dbReference type="PANTHER" id="PTHR35395">
    <property type="entry name" value="DUF6536 DOMAIN-CONTAINING PROTEIN"/>
    <property type="match status" value="1"/>
</dbReference>
<evidence type="ECO:0000259" key="2">
    <source>
        <dbReference type="Pfam" id="PF20163"/>
    </source>
</evidence>
<feature type="transmembrane region" description="Helical" evidence="1">
    <location>
        <begin position="431"/>
        <end position="451"/>
    </location>
</feature>
<evidence type="ECO:0000313" key="3">
    <source>
        <dbReference type="EMBL" id="CBF83182.1"/>
    </source>
</evidence>
<feature type="transmembrane region" description="Helical" evidence="1">
    <location>
        <begin position="601"/>
        <end position="619"/>
    </location>
</feature>
<reference evidence="4" key="2">
    <citation type="journal article" date="2009" name="Fungal Genet. Biol.">
        <title>The 2008 update of the Aspergillus nidulans genome annotation: a community effort.</title>
        <authorList>
            <person name="Wortman J.R."/>
            <person name="Gilsenan J.M."/>
            <person name="Joardar V."/>
            <person name="Deegan J."/>
            <person name="Clutterbuck J."/>
            <person name="Andersen M.R."/>
            <person name="Archer D."/>
            <person name="Bencina M."/>
            <person name="Braus G."/>
            <person name="Coutinho P."/>
            <person name="von Dohren H."/>
            <person name="Doonan J."/>
            <person name="Driessen A.J."/>
            <person name="Durek P."/>
            <person name="Espeso E."/>
            <person name="Fekete E."/>
            <person name="Flipphi M."/>
            <person name="Estrada C.G."/>
            <person name="Geysens S."/>
            <person name="Goldman G."/>
            <person name="de Groot P.W."/>
            <person name="Hansen K."/>
            <person name="Harris S.D."/>
            <person name="Heinekamp T."/>
            <person name="Helmstaedt K."/>
            <person name="Henrissat B."/>
            <person name="Hofmann G."/>
            <person name="Homan T."/>
            <person name="Horio T."/>
            <person name="Horiuchi H."/>
            <person name="James S."/>
            <person name="Jones M."/>
            <person name="Karaffa L."/>
            <person name="Karanyi Z."/>
            <person name="Kato M."/>
            <person name="Keller N."/>
            <person name="Kelly D.E."/>
            <person name="Kiel J.A."/>
            <person name="Kim J.M."/>
            <person name="van der Klei I.J."/>
            <person name="Klis F.M."/>
            <person name="Kovalchuk A."/>
            <person name="Krasevec N."/>
            <person name="Kubicek C.P."/>
            <person name="Liu B."/>
            <person name="Maccabe A."/>
            <person name="Meyer V."/>
            <person name="Mirabito P."/>
            <person name="Miskei M."/>
            <person name="Mos M."/>
            <person name="Mullins J."/>
            <person name="Nelson D.R."/>
            <person name="Nielsen J."/>
            <person name="Oakley B.R."/>
            <person name="Osmani S.A."/>
            <person name="Pakula T."/>
            <person name="Paszewski A."/>
            <person name="Paulsen I."/>
            <person name="Pilsyk S."/>
            <person name="Pocsi I."/>
            <person name="Punt P.J."/>
            <person name="Ram A.F."/>
            <person name="Ren Q."/>
            <person name="Robellet X."/>
            <person name="Robson G."/>
            <person name="Seiboth B."/>
            <person name="van Solingen P."/>
            <person name="Specht T."/>
            <person name="Sun J."/>
            <person name="Taheri-Talesh N."/>
            <person name="Takeshita N."/>
            <person name="Ussery D."/>
            <person name="vanKuyk P.A."/>
            <person name="Visser H."/>
            <person name="van de Vondervoort P.J."/>
            <person name="de Vries R.P."/>
            <person name="Walton J."/>
            <person name="Xiang X."/>
            <person name="Xiong Y."/>
            <person name="Zeng A.P."/>
            <person name="Brandt B.W."/>
            <person name="Cornell M.J."/>
            <person name="van den Hondel C.A."/>
            <person name="Visser J."/>
            <person name="Oliver S.G."/>
            <person name="Turner G."/>
        </authorList>
    </citation>
    <scope>GENOME REANNOTATION</scope>
    <source>
        <strain evidence="4">FGSC A4 / ATCC 38163 / CBS 112.46 / NRRL 194 / M139</strain>
    </source>
</reference>
<keyword evidence="1" id="KW-1133">Transmembrane helix</keyword>
<gene>
    <name evidence="3" type="ORF">ANIA_10386</name>
</gene>
<proteinExistence type="predicted"/>
<keyword evidence="4" id="KW-1185">Reference proteome</keyword>
<feature type="domain" description="DUF6536" evidence="2">
    <location>
        <begin position="47"/>
        <end position="197"/>
    </location>
</feature>
<dbReference type="HOGENOM" id="CLU_010112_0_1_1"/>